<dbReference type="Gene3D" id="3.90.190.20">
    <property type="entry name" value="Mur ligase, C-terminal domain"/>
    <property type="match status" value="1"/>
</dbReference>
<dbReference type="GO" id="GO:0008764">
    <property type="term" value="F:UDP-N-acetylmuramoylalanine-D-glutamate ligase activity"/>
    <property type="evidence" value="ECO:0007669"/>
    <property type="project" value="UniProtKB-UniRule"/>
</dbReference>
<keyword evidence="6 9" id="KW-0547">Nucleotide-binding</keyword>
<dbReference type="AlphaFoldDB" id="G2KMB7"/>
<keyword evidence="9" id="KW-0961">Cell wall biogenesis/degradation</keyword>
<name>G2KMB7_MICAA</name>
<keyword evidence="3 9" id="KW-0963">Cytoplasm</keyword>
<reference evidence="11 12" key="1">
    <citation type="journal article" date="2011" name="BMC Genomics">
        <title>Genomic insights into an obligate epibiotic bacterial predator: Micavibrio aeruginosavorus ARL-13.</title>
        <authorList>
            <person name="Wang Z."/>
            <person name="Kadouri D."/>
            <person name="Wu M."/>
        </authorList>
    </citation>
    <scope>NUCLEOTIDE SEQUENCE [LARGE SCALE GENOMIC DNA]</scope>
    <source>
        <strain evidence="11 12">ARL-13</strain>
    </source>
</reference>
<evidence type="ECO:0000256" key="4">
    <source>
        <dbReference type="ARBA" id="ARBA00022598"/>
    </source>
</evidence>
<dbReference type="SUPFAM" id="SSF53244">
    <property type="entry name" value="MurD-like peptide ligases, peptide-binding domain"/>
    <property type="match status" value="1"/>
</dbReference>
<evidence type="ECO:0000256" key="6">
    <source>
        <dbReference type="ARBA" id="ARBA00022741"/>
    </source>
</evidence>
<dbReference type="NCBIfam" id="TIGR01087">
    <property type="entry name" value="murD"/>
    <property type="match status" value="1"/>
</dbReference>
<gene>
    <name evidence="9 11" type="primary">murD</name>
    <name evidence="11" type="ordered locus">MICA_1902</name>
</gene>
<evidence type="ECO:0000256" key="2">
    <source>
        <dbReference type="ARBA" id="ARBA00004752"/>
    </source>
</evidence>
<dbReference type="GO" id="GO:0008360">
    <property type="term" value="P:regulation of cell shape"/>
    <property type="evidence" value="ECO:0007669"/>
    <property type="project" value="UniProtKB-KW"/>
</dbReference>
<comment type="similarity">
    <text evidence="9">Belongs to the MurCDEF family.</text>
</comment>
<dbReference type="GO" id="GO:0005524">
    <property type="term" value="F:ATP binding"/>
    <property type="evidence" value="ECO:0007669"/>
    <property type="project" value="UniProtKB-UniRule"/>
</dbReference>
<dbReference type="EMBL" id="CP002382">
    <property type="protein sequence ID" value="AEP10211.1"/>
    <property type="molecule type" value="Genomic_DNA"/>
</dbReference>
<sequence length="467" mass="49196">MIDLSSIAAGLGGRPVAVFGLGLSGLATVSAFVRAGVSVTAWDDDETKRTQAASEGATISNLALADLSGFAMLVVAPGIPLTHPEPHVVVARAQDAGVEILGDVELLHRVHHGRKTIGITGTNGKSTTTALIGHILNAGGVTASVGGNIGRAALDIELPPKDGVIVLELSSYQLDLCPTFAPDIGVHMNLTPDHLDRHGDMAGYAAAKMRIFRGAGAAIIGVDDEPSRAMFKQVQDTGDRDVYAISVVNAVERGVYVSNGVLFDCMDGEAREIGSVSALTTLPGVHNHQNICAAYIATRLSGLDADTIMNAIKTYPGLPHRQFMTRVINGVAYVNDSKATNADATAKALVCYRNICWIVGGKPKDGGLNGLEPFMDRVRKAFVIGAAMDDFCKWLDNHGVEYVRSETLDRAVNDAHITAQAARGEPGGAGVVLLSPACASFDQFRSFEHRGDEFTKMVMALPEGDKA</sequence>
<evidence type="ECO:0000256" key="3">
    <source>
        <dbReference type="ARBA" id="ARBA00022490"/>
    </source>
</evidence>
<dbReference type="PANTHER" id="PTHR43692">
    <property type="entry name" value="UDP-N-ACETYLMURAMOYLALANINE--D-GLUTAMATE LIGASE"/>
    <property type="match status" value="1"/>
</dbReference>
<dbReference type="InterPro" id="IPR013221">
    <property type="entry name" value="Mur_ligase_cen"/>
</dbReference>
<dbReference type="RefSeq" id="WP_014103434.1">
    <property type="nucleotide sequence ID" value="NC_016026.1"/>
</dbReference>
<comment type="function">
    <text evidence="9">Cell wall formation. Catalyzes the addition of glutamate to the nucleotide precursor UDP-N-acetylmuramoyl-L-alanine (UMA).</text>
</comment>
<comment type="subcellular location">
    <subcellularLocation>
        <location evidence="1 9">Cytoplasm</location>
    </subcellularLocation>
</comment>
<dbReference type="SUPFAM" id="SSF51984">
    <property type="entry name" value="MurCD N-terminal domain"/>
    <property type="match status" value="1"/>
</dbReference>
<proteinExistence type="inferred from homology"/>
<dbReference type="InterPro" id="IPR018109">
    <property type="entry name" value="Folylpolyglutamate_synth_CS"/>
</dbReference>
<comment type="catalytic activity">
    <reaction evidence="9">
        <text>UDP-N-acetyl-alpha-D-muramoyl-L-alanine + D-glutamate + ATP = UDP-N-acetyl-alpha-D-muramoyl-L-alanyl-D-glutamate + ADP + phosphate + H(+)</text>
        <dbReference type="Rhea" id="RHEA:16429"/>
        <dbReference type="ChEBI" id="CHEBI:15378"/>
        <dbReference type="ChEBI" id="CHEBI:29986"/>
        <dbReference type="ChEBI" id="CHEBI:30616"/>
        <dbReference type="ChEBI" id="CHEBI:43474"/>
        <dbReference type="ChEBI" id="CHEBI:83898"/>
        <dbReference type="ChEBI" id="CHEBI:83900"/>
        <dbReference type="ChEBI" id="CHEBI:456216"/>
        <dbReference type="EC" id="6.3.2.9"/>
    </reaction>
</comment>
<keyword evidence="8 9" id="KW-0131">Cell cycle</keyword>
<evidence type="ECO:0000313" key="11">
    <source>
        <dbReference type="EMBL" id="AEP10211.1"/>
    </source>
</evidence>
<evidence type="ECO:0000259" key="10">
    <source>
        <dbReference type="Pfam" id="PF08245"/>
    </source>
</evidence>
<evidence type="ECO:0000256" key="5">
    <source>
        <dbReference type="ARBA" id="ARBA00022618"/>
    </source>
</evidence>
<dbReference type="GO" id="GO:0009252">
    <property type="term" value="P:peptidoglycan biosynthetic process"/>
    <property type="evidence" value="ECO:0007669"/>
    <property type="project" value="UniProtKB-UniRule"/>
</dbReference>
<dbReference type="Proteomes" id="UP000009286">
    <property type="component" value="Chromosome"/>
</dbReference>
<evidence type="ECO:0000256" key="8">
    <source>
        <dbReference type="ARBA" id="ARBA00023306"/>
    </source>
</evidence>
<evidence type="ECO:0000256" key="9">
    <source>
        <dbReference type="HAMAP-Rule" id="MF_00639"/>
    </source>
</evidence>
<dbReference type="PROSITE" id="PS01011">
    <property type="entry name" value="FOLYLPOLYGLU_SYNT_1"/>
    <property type="match status" value="1"/>
</dbReference>
<dbReference type="Pfam" id="PF08245">
    <property type="entry name" value="Mur_ligase_M"/>
    <property type="match status" value="1"/>
</dbReference>
<dbReference type="Pfam" id="PF21799">
    <property type="entry name" value="MurD-like_N"/>
    <property type="match status" value="1"/>
</dbReference>
<dbReference type="InterPro" id="IPR036615">
    <property type="entry name" value="Mur_ligase_C_dom_sf"/>
</dbReference>
<feature type="binding site" evidence="9">
    <location>
        <begin position="121"/>
        <end position="127"/>
    </location>
    <ligand>
        <name>ATP</name>
        <dbReference type="ChEBI" id="CHEBI:30616"/>
    </ligand>
</feature>
<organism evidence="11 12">
    <name type="scientific">Micavibrio aeruginosavorus (strain ARL-13)</name>
    <dbReference type="NCBI Taxonomy" id="856793"/>
    <lineage>
        <taxon>Bacteria</taxon>
        <taxon>Pseudomonadati</taxon>
        <taxon>Bdellovibrionota</taxon>
        <taxon>Bdellovibrionia</taxon>
        <taxon>Bdellovibrionales</taxon>
        <taxon>Pseudobdellovibrionaceae</taxon>
        <taxon>Micavibrio</taxon>
    </lineage>
</organism>
<dbReference type="GO" id="GO:0004326">
    <property type="term" value="F:tetrahydrofolylpolyglutamate synthase activity"/>
    <property type="evidence" value="ECO:0007669"/>
    <property type="project" value="InterPro"/>
</dbReference>
<dbReference type="InterPro" id="IPR036565">
    <property type="entry name" value="Mur-like_cat_sf"/>
</dbReference>
<evidence type="ECO:0000256" key="1">
    <source>
        <dbReference type="ARBA" id="ARBA00004496"/>
    </source>
</evidence>
<dbReference type="Gene3D" id="3.40.1190.10">
    <property type="entry name" value="Mur-like, catalytic domain"/>
    <property type="match status" value="1"/>
</dbReference>
<dbReference type="GO" id="GO:0071555">
    <property type="term" value="P:cell wall organization"/>
    <property type="evidence" value="ECO:0007669"/>
    <property type="project" value="UniProtKB-KW"/>
</dbReference>
<dbReference type="SUPFAM" id="SSF53623">
    <property type="entry name" value="MurD-like peptide ligases, catalytic domain"/>
    <property type="match status" value="1"/>
</dbReference>
<keyword evidence="7 9" id="KW-0067">ATP-binding</keyword>
<keyword evidence="9" id="KW-0573">Peptidoglycan synthesis</keyword>
<dbReference type="eggNOG" id="COG0771">
    <property type="taxonomic scope" value="Bacteria"/>
</dbReference>
<dbReference type="Gene3D" id="3.40.50.720">
    <property type="entry name" value="NAD(P)-binding Rossmann-like Domain"/>
    <property type="match status" value="1"/>
</dbReference>
<dbReference type="STRING" id="856793.MICA_1902"/>
<accession>G2KMB7</accession>
<comment type="pathway">
    <text evidence="2 9">Cell wall biogenesis; peptidoglycan biosynthesis.</text>
</comment>
<evidence type="ECO:0000313" key="12">
    <source>
        <dbReference type="Proteomes" id="UP000009286"/>
    </source>
</evidence>
<keyword evidence="12" id="KW-1185">Reference proteome</keyword>
<evidence type="ECO:0000256" key="7">
    <source>
        <dbReference type="ARBA" id="ARBA00022840"/>
    </source>
</evidence>
<dbReference type="GO" id="GO:0051301">
    <property type="term" value="P:cell division"/>
    <property type="evidence" value="ECO:0007669"/>
    <property type="project" value="UniProtKB-KW"/>
</dbReference>
<dbReference type="KEGG" id="mai:MICA_1902"/>
<dbReference type="UniPathway" id="UPA00219"/>
<dbReference type="GO" id="GO:0005737">
    <property type="term" value="C:cytoplasm"/>
    <property type="evidence" value="ECO:0007669"/>
    <property type="project" value="UniProtKB-SubCell"/>
</dbReference>
<dbReference type="EC" id="6.3.2.9" evidence="9"/>
<keyword evidence="9" id="KW-0133">Cell shape</keyword>
<dbReference type="HOGENOM" id="CLU_032540_3_0_5"/>
<keyword evidence="5 9" id="KW-0132">Cell division</keyword>
<dbReference type="InterPro" id="IPR005762">
    <property type="entry name" value="MurD"/>
</dbReference>
<keyword evidence="4 9" id="KW-0436">Ligase</keyword>
<dbReference type="PANTHER" id="PTHR43692:SF1">
    <property type="entry name" value="UDP-N-ACETYLMURAMOYLALANINE--D-GLUTAMATE LIGASE"/>
    <property type="match status" value="1"/>
</dbReference>
<dbReference type="HAMAP" id="MF_00639">
    <property type="entry name" value="MurD"/>
    <property type="match status" value="1"/>
</dbReference>
<protein>
    <recommendedName>
        <fullName evidence="9">UDP-N-acetylmuramoylalanine--D-glutamate ligase</fullName>
        <ecNumber evidence="9">6.3.2.9</ecNumber>
    </recommendedName>
    <alternativeName>
        <fullName evidence="9">D-glutamic acid-adding enzyme</fullName>
    </alternativeName>
    <alternativeName>
        <fullName evidence="9">UDP-N-acetylmuramoyl-L-alanyl-D-glutamate synthetase</fullName>
    </alternativeName>
</protein>
<dbReference type="OrthoDB" id="9809796at2"/>
<feature type="domain" description="Mur ligase central" evidence="10">
    <location>
        <begin position="119"/>
        <end position="297"/>
    </location>
</feature>